<keyword evidence="2" id="KW-1185">Reference proteome</keyword>
<sequence length="82" mass="8989">MTTCRSLRSNPTCTTCKRASTSAAKGFYPIQISHMAPKRSCFCWVVILSLITCSKASVPSLRLGHNAELLTLLKHRIPNVGI</sequence>
<accession>A0A5D2K747</accession>
<name>A0A5D2K747_GOSTO</name>
<dbReference type="AlphaFoldDB" id="A0A5D2K747"/>
<dbReference type="Proteomes" id="UP000322667">
    <property type="component" value="Chromosome D07"/>
</dbReference>
<gene>
    <name evidence="1" type="ORF">ES332_D07G139100v1</name>
</gene>
<evidence type="ECO:0000313" key="1">
    <source>
        <dbReference type="EMBL" id="TYH62712.1"/>
    </source>
</evidence>
<evidence type="ECO:0000313" key="2">
    <source>
        <dbReference type="Proteomes" id="UP000322667"/>
    </source>
</evidence>
<proteinExistence type="predicted"/>
<organism evidence="1 2">
    <name type="scientific">Gossypium tomentosum</name>
    <name type="common">Hawaiian cotton</name>
    <name type="synonym">Gossypium sandvicense</name>
    <dbReference type="NCBI Taxonomy" id="34277"/>
    <lineage>
        <taxon>Eukaryota</taxon>
        <taxon>Viridiplantae</taxon>
        <taxon>Streptophyta</taxon>
        <taxon>Embryophyta</taxon>
        <taxon>Tracheophyta</taxon>
        <taxon>Spermatophyta</taxon>
        <taxon>Magnoliopsida</taxon>
        <taxon>eudicotyledons</taxon>
        <taxon>Gunneridae</taxon>
        <taxon>Pentapetalae</taxon>
        <taxon>rosids</taxon>
        <taxon>malvids</taxon>
        <taxon>Malvales</taxon>
        <taxon>Malvaceae</taxon>
        <taxon>Malvoideae</taxon>
        <taxon>Gossypium</taxon>
    </lineage>
</organism>
<protein>
    <submittedName>
        <fullName evidence="1">Uncharacterized protein</fullName>
    </submittedName>
</protein>
<dbReference type="EMBL" id="CM017629">
    <property type="protein sequence ID" value="TYH62712.1"/>
    <property type="molecule type" value="Genomic_DNA"/>
</dbReference>
<reference evidence="1 2" key="1">
    <citation type="submission" date="2019-07" db="EMBL/GenBank/DDBJ databases">
        <title>WGS assembly of Gossypium tomentosum.</title>
        <authorList>
            <person name="Chen Z.J."/>
            <person name="Sreedasyam A."/>
            <person name="Ando A."/>
            <person name="Song Q."/>
            <person name="De L."/>
            <person name="Hulse-Kemp A."/>
            <person name="Ding M."/>
            <person name="Ye W."/>
            <person name="Kirkbride R."/>
            <person name="Jenkins J."/>
            <person name="Plott C."/>
            <person name="Lovell J."/>
            <person name="Lin Y.-M."/>
            <person name="Vaughn R."/>
            <person name="Liu B."/>
            <person name="Li W."/>
            <person name="Simpson S."/>
            <person name="Scheffler B."/>
            <person name="Saski C."/>
            <person name="Grover C."/>
            <person name="Hu G."/>
            <person name="Conover J."/>
            <person name="Carlson J."/>
            <person name="Shu S."/>
            <person name="Boston L."/>
            <person name="Williams M."/>
            <person name="Peterson D."/>
            <person name="Mcgee K."/>
            <person name="Jones D."/>
            <person name="Wendel J."/>
            <person name="Stelly D."/>
            <person name="Grimwood J."/>
            <person name="Schmutz J."/>
        </authorList>
    </citation>
    <scope>NUCLEOTIDE SEQUENCE [LARGE SCALE GENOMIC DNA]</scope>
    <source>
        <strain evidence="1">7179.01</strain>
    </source>
</reference>